<keyword evidence="10" id="KW-1185">Reference proteome</keyword>
<comment type="subcellular location">
    <subcellularLocation>
        <location evidence="1">Cell membrane</location>
        <topology evidence="1">Multi-pass membrane protein</topology>
    </subcellularLocation>
</comment>
<organism evidence="9 10">
    <name type="scientific">Mycolicibacterium tusciae</name>
    <dbReference type="NCBI Taxonomy" id="75922"/>
    <lineage>
        <taxon>Bacteria</taxon>
        <taxon>Bacillati</taxon>
        <taxon>Actinomycetota</taxon>
        <taxon>Actinomycetes</taxon>
        <taxon>Mycobacteriales</taxon>
        <taxon>Mycobacteriaceae</taxon>
        <taxon>Mycolicibacterium</taxon>
    </lineage>
</organism>
<dbReference type="Pfam" id="PF09594">
    <property type="entry name" value="GT87"/>
    <property type="match status" value="1"/>
</dbReference>
<keyword evidence="6 8" id="KW-0472">Membrane</keyword>
<feature type="transmembrane region" description="Helical" evidence="8">
    <location>
        <begin position="322"/>
        <end position="339"/>
    </location>
</feature>
<evidence type="ECO:0000256" key="1">
    <source>
        <dbReference type="ARBA" id="ARBA00004651"/>
    </source>
</evidence>
<dbReference type="InterPro" id="IPR018584">
    <property type="entry name" value="GT87"/>
</dbReference>
<evidence type="ECO:0000256" key="4">
    <source>
        <dbReference type="ARBA" id="ARBA00022692"/>
    </source>
</evidence>
<evidence type="ECO:0000256" key="6">
    <source>
        <dbReference type="ARBA" id="ARBA00023136"/>
    </source>
</evidence>
<comment type="similarity">
    <text evidence="7">Belongs to the glycosyltransferase 87 family.</text>
</comment>
<feature type="transmembrane region" description="Helical" evidence="8">
    <location>
        <begin position="205"/>
        <end position="226"/>
    </location>
</feature>
<keyword evidence="3 9" id="KW-0808">Transferase</keyword>
<evidence type="ECO:0000313" key="9">
    <source>
        <dbReference type="EMBL" id="ORB66290.1"/>
    </source>
</evidence>
<feature type="transmembrane region" description="Helical" evidence="8">
    <location>
        <begin position="295"/>
        <end position="313"/>
    </location>
</feature>
<protein>
    <submittedName>
        <fullName evidence="9">Alpha-(1-2)-phosphatidylinositol mannosyltransferase</fullName>
    </submittedName>
</protein>
<evidence type="ECO:0000256" key="8">
    <source>
        <dbReference type="SAM" id="Phobius"/>
    </source>
</evidence>
<evidence type="ECO:0000256" key="2">
    <source>
        <dbReference type="ARBA" id="ARBA00022475"/>
    </source>
</evidence>
<evidence type="ECO:0000256" key="3">
    <source>
        <dbReference type="ARBA" id="ARBA00022679"/>
    </source>
</evidence>
<evidence type="ECO:0000256" key="5">
    <source>
        <dbReference type="ARBA" id="ARBA00022989"/>
    </source>
</evidence>
<keyword evidence="9" id="KW-0328">Glycosyltransferase</keyword>
<keyword evidence="5 8" id="KW-1133">Transmembrane helix</keyword>
<feature type="transmembrane region" description="Helical" evidence="8">
    <location>
        <begin position="79"/>
        <end position="97"/>
    </location>
</feature>
<dbReference type="GO" id="GO:0005886">
    <property type="term" value="C:plasma membrane"/>
    <property type="evidence" value="ECO:0007669"/>
    <property type="project" value="UniProtKB-SubCell"/>
</dbReference>
<proteinExistence type="inferred from homology"/>
<dbReference type="EMBL" id="MVIM01000004">
    <property type="protein sequence ID" value="ORB66290.1"/>
    <property type="molecule type" value="Genomic_DNA"/>
</dbReference>
<feature type="transmembrane region" description="Helical" evidence="8">
    <location>
        <begin position="233"/>
        <end position="252"/>
    </location>
</feature>
<feature type="transmembrane region" description="Helical" evidence="8">
    <location>
        <begin position="405"/>
        <end position="421"/>
    </location>
</feature>
<keyword evidence="4 8" id="KW-0812">Transmembrane</keyword>
<dbReference type="Proteomes" id="UP000192411">
    <property type="component" value="Unassembled WGS sequence"/>
</dbReference>
<feature type="transmembrane region" description="Helical" evidence="8">
    <location>
        <begin position="16"/>
        <end position="34"/>
    </location>
</feature>
<dbReference type="STRING" id="75922.BST47_10555"/>
<comment type="caution">
    <text evidence="9">The sequence shown here is derived from an EMBL/GenBank/DDBJ whole genome shotgun (WGS) entry which is preliminary data.</text>
</comment>
<reference evidence="9 10" key="1">
    <citation type="submission" date="2017-02" db="EMBL/GenBank/DDBJ databases">
        <title>The new phylogeny of genus Mycobacterium.</title>
        <authorList>
            <person name="Tortoli E."/>
            <person name="Trovato A."/>
            <person name="Cirillo D.M."/>
        </authorList>
    </citation>
    <scope>NUCLEOTIDE SEQUENCE [LARGE SCALE GENOMIC DNA]</scope>
    <source>
        <strain evidence="9 10">DSM 44338</strain>
    </source>
</reference>
<dbReference type="RefSeq" id="WP_083125461.1">
    <property type="nucleotide sequence ID" value="NZ_MVIM01000004.1"/>
</dbReference>
<feature type="transmembrane region" description="Helical" evidence="8">
    <location>
        <begin position="345"/>
        <end position="360"/>
    </location>
</feature>
<feature type="transmembrane region" description="Helical" evidence="8">
    <location>
        <begin position="104"/>
        <end position="123"/>
    </location>
</feature>
<name>A0A1X0JU89_9MYCO</name>
<accession>A0A1X0JU89</accession>
<dbReference type="GO" id="GO:0016758">
    <property type="term" value="F:hexosyltransferase activity"/>
    <property type="evidence" value="ECO:0007669"/>
    <property type="project" value="InterPro"/>
</dbReference>
<feature type="transmembrane region" description="Helical" evidence="8">
    <location>
        <begin position="152"/>
        <end position="170"/>
    </location>
</feature>
<dbReference type="AlphaFoldDB" id="A0A1X0JU89"/>
<sequence>MSTRRSPGRLDWGRMLAWRLVQLLTVAALVWAGWRLLGHTPYRIDIDVYRMGGQAWLDGRPLYADGVIFHTRGGLDLPFTYPPLAAVLFAPFALLSLDGASIAITLATLVLLIVATTILLTRLDVWPDPADGKSPGGTSHPKGRGITSEPAWLRRTWLAAAIVAPAVIYFEPIRSNFDFGQINVVLMTLVIADCVPRKTPWPRGMLLGLAIALKLTPAVFLLYFVLRRDTRALLVTAASAAAATLAGVAFAWRDSFEYWTETVRNTDRIGTATLNTNQNIAGALARLGLGEGMRFVLWTVACFAVLALTVWAVRRVLKAEQSVLALICVAMFGLVVSPVSWSHHWVWVLPTVLVTGIVAYRQRHVALGVVAAAGVALMIWTPIPLMPEHQETAASLWRQLAGGSYVWWAIAVIVVSGTMSWRQTQGSDAAVDEARVPAVN</sequence>
<evidence type="ECO:0000313" key="10">
    <source>
        <dbReference type="Proteomes" id="UP000192411"/>
    </source>
</evidence>
<dbReference type="OrthoDB" id="9774600at2"/>
<keyword evidence="2" id="KW-1003">Cell membrane</keyword>
<evidence type="ECO:0000256" key="7">
    <source>
        <dbReference type="ARBA" id="ARBA00024033"/>
    </source>
</evidence>
<gene>
    <name evidence="9" type="ORF">BST47_10555</name>
</gene>
<feature type="transmembrane region" description="Helical" evidence="8">
    <location>
        <begin position="365"/>
        <end position="385"/>
    </location>
</feature>